<dbReference type="EMBL" id="RAQQ01000036">
    <property type="protein sequence ID" value="RKF23704.1"/>
    <property type="molecule type" value="Genomic_DNA"/>
</dbReference>
<evidence type="ECO:0000313" key="3">
    <source>
        <dbReference type="Proteomes" id="UP000285744"/>
    </source>
</evidence>
<comment type="caution">
    <text evidence="2">The sequence shown here is derived from an EMBL/GenBank/DDBJ whole genome shotgun (WGS) entry which is preliminary data.</text>
</comment>
<evidence type="ECO:0000256" key="1">
    <source>
        <dbReference type="SAM" id="MobiDB-lite"/>
    </source>
</evidence>
<protein>
    <submittedName>
        <fullName evidence="2">Uncharacterized protein</fullName>
    </submittedName>
</protein>
<reference evidence="2 3" key="1">
    <citation type="journal article" date="2018" name="Int. J. Syst. Evol. Microbiol.">
        <title>Micromonospora globbae sp. nov., an endophytic actinomycete isolated from roots of Globba winitii C. H. Wright.</title>
        <authorList>
            <person name="Kuncharoen N."/>
            <person name="Pittayakhajonwut P."/>
            <person name="Tanasupawat S."/>
        </authorList>
    </citation>
    <scope>NUCLEOTIDE SEQUENCE [LARGE SCALE GENOMIC DNA]</scope>
    <source>
        <strain evidence="2 3">WPS1-2</strain>
    </source>
</reference>
<sequence length="100" mass="10724">MDGLADYLNTLDPADLESNACTLAGHDQYQVILGYPDDTNVTVRVDYNCGTVSAAGAVRQVSQMKTLLGFWPERAIKTYRTPSQTPSSPLIRSGTAATGN</sequence>
<name>A0A420ESM6_9ACTN</name>
<organism evidence="2 3">
    <name type="scientific">Micromonospora globbae</name>
    <dbReference type="NCBI Taxonomy" id="1894969"/>
    <lineage>
        <taxon>Bacteria</taxon>
        <taxon>Bacillati</taxon>
        <taxon>Actinomycetota</taxon>
        <taxon>Actinomycetes</taxon>
        <taxon>Micromonosporales</taxon>
        <taxon>Micromonosporaceae</taxon>
        <taxon>Micromonospora</taxon>
    </lineage>
</organism>
<proteinExistence type="predicted"/>
<dbReference type="Proteomes" id="UP000285744">
    <property type="component" value="Unassembled WGS sequence"/>
</dbReference>
<gene>
    <name evidence="2" type="ORF">D7I43_30185</name>
</gene>
<evidence type="ECO:0000313" key="2">
    <source>
        <dbReference type="EMBL" id="RKF23704.1"/>
    </source>
</evidence>
<feature type="compositionally biased region" description="Polar residues" evidence="1">
    <location>
        <begin position="80"/>
        <end position="100"/>
    </location>
</feature>
<accession>A0A420ESM6</accession>
<dbReference type="AlphaFoldDB" id="A0A420ESM6"/>
<feature type="region of interest" description="Disordered" evidence="1">
    <location>
        <begin position="79"/>
        <end position="100"/>
    </location>
</feature>